<keyword evidence="3" id="KW-1185">Reference proteome</keyword>
<dbReference type="Gene3D" id="3.20.20.80">
    <property type="entry name" value="Glycosidases"/>
    <property type="match status" value="1"/>
</dbReference>
<organism evidence="2 3">
    <name type="scientific">Aurantimonas endophytica</name>
    <dbReference type="NCBI Taxonomy" id="1522175"/>
    <lineage>
        <taxon>Bacteria</taxon>
        <taxon>Pseudomonadati</taxon>
        <taxon>Pseudomonadota</taxon>
        <taxon>Alphaproteobacteria</taxon>
        <taxon>Hyphomicrobiales</taxon>
        <taxon>Aurantimonadaceae</taxon>
        <taxon>Aurantimonas</taxon>
    </lineage>
</organism>
<dbReference type="Proteomes" id="UP000588647">
    <property type="component" value="Unassembled WGS sequence"/>
</dbReference>
<dbReference type="SUPFAM" id="SSF51445">
    <property type="entry name" value="(Trans)glycosidases"/>
    <property type="match status" value="1"/>
</dbReference>
<reference evidence="2 3" key="1">
    <citation type="submission" date="2020-08" db="EMBL/GenBank/DDBJ databases">
        <title>Genomic Encyclopedia of Type Strains, Phase IV (KMG-IV): sequencing the most valuable type-strain genomes for metagenomic binning, comparative biology and taxonomic classification.</title>
        <authorList>
            <person name="Goeker M."/>
        </authorList>
    </citation>
    <scope>NUCLEOTIDE SEQUENCE [LARGE SCALE GENOMIC DNA]</scope>
    <source>
        <strain evidence="2 3">DSM 103570</strain>
    </source>
</reference>
<protein>
    <recommendedName>
        <fullName evidence="4">Beta-glucosidase/6-phospho-beta-glucosidase/beta-galactosidase</fullName>
    </recommendedName>
</protein>
<comment type="caution">
    <text evidence="2">The sequence shown here is derived from an EMBL/GenBank/DDBJ whole genome shotgun (WGS) entry which is preliminary data.</text>
</comment>
<dbReference type="EMBL" id="JACIEM010000005">
    <property type="protein sequence ID" value="MBB4004645.1"/>
    <property type="molecule type" value="Genomic_DNA"/>
</dbReference>
<proteinExistence type="predicted"/>
<feature type="region of interest" description="Disordered" evidence="1">
    <location>
        <begin position="368"/>
        <end position="388"/>
    </location>
</feature>
<sequence>MFNSFLLAGFECSSHRRSDGRRLDLIASSQHDRLVEADYARVRELGLLSIRDGLRWHLIEVQPGCYDWSSALPMIEAARRHRVQVIWDLCHYGVPDFIDIWSRDFVERFADFSSAATRLLLRESGGSDLFCPVNEISYWAWAGAETGIMNPGTHGRGAELKRQLVRAAVAAMAAIRAEDPAARFVFAEPAIHVDGGDGPSEHREAAESYRLAQYEAFDMLAGRLAPELGGRAEFLDVVGVNFYPDNQWYFGGSAIPLGHHAYKPLREMLREVYERYHRPLMLSETGAEGTARPAWLHYVMGEVAAAIEDGVPVEGVCLYPILDCHGWQNERLCPVGLLSSPDDSGRRALYSPLAEELRMQQQRIGQLLDRRAASSADDSAGIRSTGRP</sequence>
<dbReference type="AlphaFoldDB" id="A0A7W6HG77"/>
<evidence type="ECO:0000313" key="3">
    <source>
        <dbReference type="Proteomes" id="UP000588647"/>
    </source>
</evidence>
<dbReference type="InterPro" id="IPR017853">
    <property type="entry name" value="GH"/>
</dbReference>
<name>A0A7W6HG77_9HYPH</name>
<evidence type="ECO:0000256" key="1">
    <source>
        <dbReference type="SAM" id="MobiDB-lite"/>
    </source>
</evidence>
<dbReference type="RefSeq" id="WP_183210247.1">
    <property type="nucleotide sequence ID" value="NZ_JAAAMM010000005.1"/>
</dbReference>
<gene>
    <name evidence="2" type="ORF">GGR03_003740</name>
</gene>
<evidence type="ECO:0008006" key="4">
    <source>
        <dbReference type="Google" id="ProtNLM"/>
    </source>
</evidence>
<accession>A0A7W6HG77</accession>
<evidence type="ECO:0000313" key="2">
    <source>
        <dbReference type="EMBL" id="MBB4004645.1"/>
    </source>
</evidence>